<evidence type="ECO:0000313" key="4">
    <source>
        <dbReference type="EMBL" id="CAG8641109.1"/>
    </source>
</evidence>
<dbReference type="Proteomes" id="UP000789508">
    <property type="component" value="Unassembled WGS sequence"/>
</dbReference>
<reference evidence="4" key="1">
    <citation type="submission" date="2021-06" db="EMBL/GenBank/DDBJ databases">
        <authorList>
            <person name="Kallberg Y."/>
            <person name="Tangrot J."/>
            <person name="Rosling A."/>
        </authorList>
    </citation>
    <scope>NUCLEOTIDE SEQUENCE</scope>
    <source>
        <strain evidence="4">FL130A</strain>
    </source>
</reference>
<dbReference type="OrthoDB" id="406505at2759"/>
<dbReference type="InterPro" id="IPR036908">
    <property type="entry name" value="RlpA-like_sf"/>
</dbReference>
<evidence type="ECO:0000259" key="3">
    <source>
        <dbReference type="Pfam" id="PF03330"/>
    </source>
</evidence>
<dbReference type="SUPFAM" id="SSF50685">
    <property type="entry name" value="Barwin-like endoglucanases"/>
    <property type="match status" value="1"/>
</dbReference>
<gene>
    <name evidence="4" type="ORF">ALEPTO_LOCUS9715</name>
</gene>
<feature type="domain" description="RlpA-like protein double-psi beta-barrel" evidence="3">
    <location>
        <begin position="48"/>
        <end position="131"/>
    </location>
</feature>
<keyword evidence="2" id="KW-0472">Membrane</keyword>
<keyword evidence="2" id="KW-0812">Transmembrane</keyword>
<keyword evidence="2" id="KW-1133">Transmembrane helix</keyword>
<evidence type="ECO:0000256" key="1">
    <source>
        <dbReference type="ARBA" id="ARBA00022729"/>
    </source>
</evidence>
<keyword evidence="1" id="KW-0732">Signal</keyword>
<dbReference type="InterPro" id="IPR051477">
    <property type="entry name" value="Expansin_CellWall"/>
</dbReference>
<accession>A0A9N9DN00</accession>
<comment type="caution">
    <text evidence="4">The sequence shown here is derived from an EMBL/GenBank/DDBJ whole genome shotgun (WGS) entry which is preliminary data.</text>
</comment>
<organism evidence="4 5">
    <name type="scientific">Ambispora leptoticha</name>
    <dbReference type="NCBI Taxonomy" id="144679"/>
    <lineage>
        <taxon>Eukaryota</taxon>
        <taxon>Fungi</taxon>
        <taxon>Fungi incertae sedis</taxon>
        <taxon>Mucoromycota</taxon>
        <taxon>Glomeromycotina</taxon>
        <taxon>Glomeromycetes</taxon>
        <taxon>Archaeosporales</taxon>
        <taxon>Ambisporaceae</taxon>
        <taxon>Ambispora</taxon>
    </lineage>
</organism>
<dbReference type="Pfam" id="PF03330">
    <property type="entry name" value="DPBB_1"/>
    <property type="match status" value="1"/>
</dbReference>
<dbReference type="CDD" id="cd22272">
    <property type="entry name" value="DPBB_EXLX1-like"/>
    <property type="match status" value="1"/>
</dbReference>
<dbReference type="InterPro" id="IPR009009">
    <property type="entry name" value="RlpA-like_DPBB"/>
</dbReference>
<name>A0A9N9DN00_9GLOM</name>
<keyword evidence="5" id="KW-1185">Reference proteome</keyword>
<evidence type="ECO:0000256" key="2">
    <source>
        <dbReference type="SAM" id="Phobius"/>
    </source>
</evidence>
<feature type="transmembrane region" description="Helical" evidence="2">
    <location>
        <begin position="12"/>
        <end position="31"/>
    </location>
</feature>
<proteinExistence type="predicted"/>
<dbReference type="AlphaFoldDB" id="A0A9N9DN00"/>
<dbReference type="Gene3D" id="2.40.40.10">
    <property type="entry name" value="RlpA-like domain"/>
    <property type="match status" value="1"/>
</dbReference>
<dbReference type="PANTHER" id="PTHR31836:SF21">
    <property type="entry name" value="EXPANSIN-LIKE PROTEIN 7"/>
    <property type="match status" value="1"/>
</dbReference>
<protein>
    <submittedName>
        <fullName evidence="4">14047_t:CDS:1</fullName>
    </submittedName>
</protein>
<dbReference type="PANTHER" id="PTHR31836">
    <property type="match status" value="1"/>
</dbReference>
<dbReference type="EMBL" id="CAJVPS010008155">
    <property type="protein sequence ID" value="CAG8641109.1"/>
    <property type="molecule type" value="Genomic_DNA"/>
</dbReference>
<sequence>MAKFIRTSPLSFFNYNSIILFLICCCCLVFGDADTNATLDASDFGVTSGQATFYYQKGISGSCGKVSRDRDMNAPQYDQQNRCGRCVRIVGPLGSIKVRIVDRCADCAWGNIDLSPLAFSNIAESAEGRVSMIWSYVKC</sequence>
<evidence type="ECO:0000313" key="5">
    <source>
        <dbReference type="Proteomes" id="UP000789508"/>
    </source>
</evidence>